<evidence type="ECO:0000259" key="6">
    <source>
        <dbReference type="Pfam" id="PF01593"/>
    </source>
</evidence>
<keyword evidence="8" id="KW-1185">Reference proteome</keyword>
<evidence type="ECO:0000313" key="8">
    <source>
        <dbReference type="Proteomes" id="UP000305948"/>
    </source>
</evidence>
<dbReference type="Pfam" id="PF01593">
    <property type="entry name" value="Amino_oxidase"/>
    <property type="match status" value="1"/>
</dbReference>
<feature type="binding site" evidence="3">
    <location>
        <begin position="58"/>
        <end position="59"/>
    </location>
    <ligand>
        <name>FAD</name>
        <dbReference type="ChEBI" id="CHEBI:57692"/>
    </ligand>
</feature>
<feature type="signal peptide" evidence="5">
    <location>
        <begin position="1"/>
        <end position="17"/>
    </location>
</feature>
<dbReference type="AlphaFoldDB" id="A0A5C3MWS0"/>
<dbReference type="OrthoDB" id="5046242at2759"/>
<evidence type="ECO:0000256" key="5">
    <source>
        <dbReference type="SAM" id="SignalP"/>
    </source>
</evidence>
<dbReference type="SUPFAM" id="SSF51905">
    <property type="entry name" value="FAD/NAD(P)-binding domain"/>
    <property type="match status" value="1"/>
</dbReference>
<dbReference type="InterPro" id="IPR002937">
    <property type="entry name" value="Amino_oxidase"/>
</dbReference>
<dbReference type="InterPro" id="IPR050281">
    <property type="entry name" value="Flavin_monoamine_oxidase"/>
</dbReference>
<evidence type="ECO:0000256" key="2">
    <source>
        <dbReference type="ARBA" id="ARBA00023002"/>
    </source>
</evidence>
<dbReference type="Gene3D" id="3.90.660.10">
    <property type="match status" value="1"/>
</dbReference>
<feature type="domain" description="Amine oxidase" evidence="6">
    <location>
        <begin position="36"/>
        <end position="481"/>
    </location>
</feature>
<dbReference type="InterPro" id="IPR036188">
    <property type="entry name" value="FAD/NAD-bd_sf"/>
</dbReference>
<protein>
    <recommendedName>
        <fullName evidence="4">Amine oxidase</fullName>
        <ecNumber evidence="4">1.4.3.-</ecNumber>
    </recommendedName>
</protein>
<accession>A0A5C3MWS0</accession>
<dbReference type="PRINTS" id="PR00757">
    <property type="entry name" value="AMINEOXDASEF"/>
</dbReference>
<keyword evidence="5" id="KW-0732">Signal</keyword>
<dbReference type="STRING" id="5364.A0A5C3MWS0"/>
<evidence type="ECO:0000256" key="3">
    <source>
        <dbReference type="PIRSR" id="PIRSR601613-1"/>
    </source>
</evidence>
<dbReference type="Gene3D" id="3.50.50.60">
    <property type="entry name" value="FAD/NAD(P)-binding domain"/>
    <property type="match status" value="1"/>
</dbReference>
<dbReference type="PANTHER" id="PTHR10742:SF313">
    <property type="entry name" value="AMINE OXIDASE"/>
    <property type="match status" value="1"/>
</dbReference>
<sequence length="502" mass="55169">MRLPLLQILATSLLVSALPTPPSPYNATVLILGGGVSGVIAARTLHRLSPSTSFLIVEARHELGGRLQSTRFPSPSGEGEGYAVELGANWVHGTQTLGFEQVNPVWEMVKQWDVQTRVSDYYGSMTTYDHTGEAAYLPLLNDSLAAYAALVASAPLPGLQEPGSASARDGYDSLGYTPRTPHEQVAEYYTFDWEYADGPERTSWWASGVSTNATYEPTAGGFSRSNHFSIDPRGFSHFLKSEAGSFLDPTQVLLNSTVTAQGEETGVEVTLANGEVLRAEYAVCTFSLGVLQGGAVEWDAGLMPPRKKEAVEAMSMGVFTKIFLQFSQKFWFDTEFALYADPQERGRYAVWQSLDHPEFWPGSGVLFVTVTGDFARRVDAMPEEEVKAEVLDVLGKMYPNVTIPEPMAFHIPHWLSDPLFRGSYSNWPANFTREEHGILRAKTGGRGGKGRVRFAGEHTSERWFGFLHGAYYEGMSAAEEMVECIEGGSGCEEVRDFDLSDD</sequence>
<evidence type="ECO:0000256" key="4">
    <source>
        <dbReference type="RuleBase" id="RU362067"/>
    </source>
</evidence>
<dbReference type="SUPFAM" id="SSF54373">
    <property type="entry name" value="FAD-linked reductases, C-terminal domain"/>
    <property type="match status" value="1"/>
</dbReference>
<evidence type="ECO:0000313" key="7">
    <source>
        <dbReference type="EMBL" id="TFK45901.1"/>
    </source>
</evidence>
<gene>
    <name evidence="7" type="ORF">OE88DRAFT_1639089</name>
</gene>
<name>A0A5C3MWS0_9AGAM</name>
<dbReference type="Proteomes" id="UP000305948">
    <property type="component" value="Unassembled WGS sequence"/>
</dbReference>
<evidence type="ECO:0000256" key="1">
    <source>
        <dbReference type="ARBA" id="ARBA00001974"/>
    </source>
</evidence>
<dbReference type="GO" id="GO:0006598">
    <property type="term" value="P:polyamine catabolic process"/>
    <property type="evidence" value="ECO:0007669"/>
    <property type="project" value="TreeGrafter"/>
</dbReference>
<dbReference type="GO" id="GO:0016491">
    <property type="term" value="F:oxidoreductase activity"/>
    <property type="evidence" value="ECO:0007669"/>
    <property type="project" value="UniProtKB-KW"/>
</dbReference>
<organism evidence="7 8">
    <name type="scientific">Heliocybe sulcata</name>
    <dbReference type="NCBI Taxonomy" id="5364"/>
    <lineage>
        <taxon>Eukaryota</taxon>
        <taxon>Fungi</taxon>
        <taxon>Dikarya</taxon>
        <taxon>Basidiomycota</taxon>
        <taxon>Agaricomycotina</taxon>
        <taxon>Agaricomycetes</taxon>
        <taxon>Gloeophyllales</taxon>
        <taxon>Gloeophyllaceae</taxon>
        <taxon>Heliocybe</taxon>
    </lineage>
</organism>
<feature type="binding site" evidence="3">
    <location>
        <position position="258"/>
    </location>
    <ligand>
        <name>FAD</name>
        <dbReference type="ChEBI" id="CHEBI:57692"/>
    </ligand>
</feature>
<reference evidence="7 8" key="1">
    <citation type="journal article" date="2019" name="Nat. Ecol. Evol.">
        <title>Megaphylogeny resolves global patterns of mushroom evolution.</title>
        <authorList>
            <person name="Varga T."/>
            <person name="Krizsan K."/>
            <person name="Foldi C."/>
            <person name="Dima B."/>
            <person name="Sanchez-Garcia M."/>
            <person name="Sanchez-Ramirez S."/>
            <person name="Szollosi G.J."/>
            <person name="Szarkandi J.G."/>
            <person name="Papp V."/>
            <person name="Albert L."/>
            <person name="Andreopoulos W."/>
            <person name="Angelini C."/>
            <person name="Antonin V."/>
            <person name="Barry K.W."/>
            <person name="Bougher N.L."/>
            <person name="Buchanan P."/>
            <person name="Buyck B."/>
            <person name="Bense V."/>
            <person name="Catcheside P."/>
            <person name="Chovatia M."/>
            <person name="Cooper J."/>
            <person name="Damon W."/>
            <person name="Desjardin D."/>
            <person name="Finy P."/>
            <person name="Geml J."/>
            <person name="Haridas S."/>
            <person name="Hughes K."/>
            <person name="Justo A."/>
            <person name="Karasinski D."/>
            <person name="Kautmanova I."/>
            <person name="Kiss B."/>
            <person name="Kocsube S."/>
            <person name="Kotiranta H."/>
            <person name="LaButti K.M."/>
            <person name="Lechner B.E."/>
            <person name="Liimatainen K."/>
            <person name="Lipzen A."/>
            <person name="Lukacs Z."/>
            <person name="Mihaltcheva S."/>
            <person name="Morgado L.N."/>
            <person name="Niskanen T."/>
            <person name="Noordeloos M.E."/>
            <person name="Ohm R.A."/>
            <person name="Ortiz-Santana B."/>
            <person name="Ovrebo C."/>
            <person name="Racz N."/>
            <person name="Riley R."/>
            <person name="Savchenko A."/>
            <person name="Shiryaev A."/>
            <person name="Soop K."/>
            <person name="Spirin V."/>
            <person name="Szebenyi C."/>
            <person name="Tomsovsky M."/>
            <person name="Tulloss R.E."/>
            <person name="Uehling J."/>
            <person name="Grigoriev I.V."/>
            <person name="Vagvolgyi C."/>
            <person name="Papp T."/>
            <person name="Martin F.M."/>
            <person name="Miettinen O."/>
            <person name="Hibbett D.S."/>
            <person name="Nagy L.G."/>
        </authorList>
    </citation>
    <scope>NUCLEOTIDE SEQUENCE [LARGE SCALE GENOMIC DNA]</scope>
    <source>
        <strain evidence="7 8">OMC1185</strain>
    </source>
</reference>
<keyword evidence="4" id="KW-0285">Flavoprotein</keyword>
<feature type="chain" id="PRO_5023105208" description="Amine oxidase" evidence="5">
    <location>
        <begin position="18"/>
        <end position="502"/>
    </location>
</feature>
<comment type="similarity">
    <text evidence="4">Belongs to the flavin monoamine oxidase family.</text>
</comment>
<dbReference type="EMBL" id="ML213535">
    <property type="protein sequence ID" value="TFK45901.1"/>
    <property type="molecule type" value="Genomic_DNA"/>
</dbReference>
<keyword evidence="2 4" id="KW-0560">Oxidoreductase</keyword>
<proteinExistence type="inferred from homology"/>
<keyword evidence="4" id="KW-0274">FAD</keyword>
<comment type="cofactor">
    <cofactor evidence="1 4">
        <name>FAD</name>
        <dbReference type="ChEBI" id="CHEBI:57692"/>
    </cofactor>
</comment>
<dbReference type="PANTHER" id="PTHR10742">
    <property type="entry name" value="FLAVIN MONOAMINE OXIDASE"/>
    <property type="match status" value="1"/>
</dbReference>
<feature type="binding site" evidence="3">
    <location>
        <position position="37"/>
    </location>
    <ligand>
        <name>FAD</name>
        <dbReference type="ChEBI" id="CHEBI:57692"/>
    </ligand>
</feature>
<dbReference type="EC" id="1.4.3.-" evidence="4"/>
<dbReference type="InterPro" id="IPR001613">
    <property type="entry name" value="Flavin_amine_oxidase"/>
</dbReference>